<feature type="compositionally biased region" description="Polar residues" evidence="1">
    <location>
        <begin position="777"/>
        <end position="806"/>
    </location>
</feature>
<feature type="region of interest" description="Disordered" evidence="1">
    <location>
        <begin position="699"/>
        <end position="731"/>
    </location>
</feature>
<feature type="compositionally biased region" description="Polar residues" evidence="1">
    <location>
        <begin position="648"/>
        <end position="662"/>
    </location>
</feature>
<feature type="compositionally biased region" description="Basic residues" evidence="1">
    <location>
        <begin position="132"/>
        <end position="142"/>
    </location>
</feature>
<feature type="compositionally biased region" description="Acidic residues" evidence="1">
    <location>
        <begin position="79"/>
        <end position="104"/>
    </location>
</feature>
<name>A0ABR3TKD2_9PEZI</name>
<feature type="compositionally biased region" description="Polar residues" evidence="1">
    <location>
        <begin position="436"/>
        <end position="462"/>
    </location>
</feature>
<feature type="region of interest" description="Disordered" evidence="1">
    <location>
        <begin position="378"/>
        <end position="568"/>
    </location>
</feature>
<feature type="region of interest" description="Disordered" evidence="1">
    <location>
        <begin position="1"/>
        <end position="31"/>
    </location>
</feature>
<feature type="region of interest" description="Disordered" evidence="1">
    <location>
        <begin position="291"/>
        <end position="347"/>
    </location>
</feature>
<dbReference type="Proteomes" id="UP001521184">
    <property type="component" value="Unassembled WGS sequence"/>
</dbReference>
<comment type="caution">
    <text evidence="2">The sequence shown here is derived from an EMBL/GenBank/DDBJ whole genome shotgun (WGS) entry which is preliminary data.</text>
</comment>
<keyword evidence="3" id="KW-1185">Reference proteome</keyword>
<evidence type="ECO:0008006" key="4">
    <source>
        <dbReference type="Google" id="ProtNLM"/>
    </source>
</evidence>
<reference evidence="2 3" key="1">
    <citation type="journal article" date="2023" name="Plant Dis.">
        <title>First Report of Diplodia intermedia Causing Canker and Dieback Diseases on Apple Trees in Canada.</title>
        <authorList>
            <person name="Ellouze W."/>
            <person name="Ilyukhin E."/>
            <person name="Sulman M."/>
            <person name="Ali S."/>
        </authorList>
    </citation>
    <scope>NUCLEOTIDE SEQUENCE [LARGE SCALE GENOMIC DNA]</scope>
    <source>
        <strain evidence="2 3">M45-28</strain>
    </source>
</reference>
<feature type="region of interest" description="Disordered" evidence="1">
    <location>
        <begin position="648"/>
        <end position="680"/>
    </location>
</feature>
<organism evidence="2 3">
    <name type="scientific">Diplodia intermedia</name>
    <dbReference type="NCBI Taxonomy" id="856260"/>
    <lineage>
        <taxon>Eukaryota</taxon>
        <taxon>Fungi</taxon>
        <taxon>Dikarya</taxon>
        <taxon>Ascomycota</taxon>
        <taxon>Pezizomycotina</taxon>
        <taxon>Dothideomycetes</taxon>
        <taxon>Dothideomycetes incertae sedis</taxon>
        <taxon>Botryosphaeriales</taxon>
        <taxon>Botryosphaeriaceae</taxon>
        <taxon>Diplodia</taxon>
    </lineage>
</organism>
<accession>A0ABR3TKD2</accession>
<feature type="compositionally biased region" description="Acidic residues" evidence="1">
    <location>
        <begin position="58"/>
        <end position="71"/>
    </location>
</feature>
<feature type="compositionally biased region" description="Polar residues" evidence="1">
    <location>
        <begin position="391"/>
        <end position="400"/>
    </location>
</feature>
<feature type="region of interest" description="Disordered" evidence="1">
    <location>
        <begin position="47"/>
        <end position="157"/>
    </location>
</feature>
<evidence type="ECO:0000313" key="2">
    <source>
        <dbReference type="EMBL" id="KAL1640021.1"/>
    </source>
</evidence>
<gene>
    <name evidence="2" type="ORF">SLS58_007288</name>
</gene>
<feature type="compositionally biased region" description="Polar residues" evidence="1">
    <location>
        <begin position="545"/>
        <end position="555"/>
    </location>
</feature>
<evidence type="ECO:0000256" key="1">
    <source>
        <dbReference type="SAM" id="MobiDB-lite"/>
    </source>
</evidence>
<sequence>MGRVKQPALRHDLVAANGARETGVSRENNPVDSEMVDQLEHGFNIDAAHELDPHMDVDDAWSDVGDDDMDANEAASDADSFDYNDDDVDADYELDADVDSEYEDGPAKRRRNTTTATPKKGSSGKSSLQTPKKARATPKKAKPTPVKPRRASEQPSGAKIVRALKKAQRDIERRRSKGQPRARGDRALRCLPYITKNRAPKRQLIRWNEETYCHTLLALAWSLEIKGIEIPWEETAALVQPGATGEAFKQALGKLRAKRVKEGLPVPPMRPGKDMSRQECVDELARLLRESREAREAKNGGEPSPSESDDDEEQKRPTFFEYDEESEYDGESMDLDPSDEQSGVAVVVDDYHSPEKRIERWIDDVATNSLLEVSLQVVTGQDKDSGPRPSSAVNDHQASTGGLGTDMEAPAVGSGVTDVLAVHPTPTRPRNRPSTHGRSGSQLAQAQQREAPSTPPSQTKASLLQDHVPVTPPSRLRTPEECPPAPRSRSNSDLRGRQFSHLRKRSSEDVGLPPSTPVSKRRQSDTARKSISGRPSLGQIPESGPASSTPTQQPANMPGQAFGGPQGQPFIVVPGGAMVAMPLQMQMQLAQVYGYGNVQTGNPPTQPMPPAFMPNMVNPFSLMNHMQQGLINNPYGQQAPGQQMLPAWQTNQSQQAQTGTENTEIKRQESEESQSSVPQVNTGISMQNFSARDFAAGTPQLSPERCITPERHTSPGRNAGPGSVSSGLGDSVWNLTTGGDFVSPTSASFPTRDIGSRAPFQGLGRLSEEPDAEQTGILGSQNTATDSFGRSTQDSFVSNVQGSRVTPAQPRSVGEDAALKDSQD</sequence>
<feature type="compositionally biased region" description="Basic and acidic residues" evidence="1">
    <location>
        <begin position="47"/>
        <end position="57"/>
    </location>
</feature>
<feature type="region of interest" description="Disordered" evidence="1">
    <location>
        <begin position="743"/>
        <end position="824"/>
    </location>
</feature>
<feature type="compositionally biased region" description="Acidic residues" evidence="1">
    <location>
        <begin position="321"/>
        <end position="339"/>
    </location>
</feature>
<feature type="compositionally biased region" description="Basic and acidic residues" evidence="1">
    <location>
        <begin position="813"/>
        <end position="824"/>
    </location>
</feature>
<proteinExistence type="predicted"/>
<protein>
    <recommendedName>
        <fullName evidence="4">Rna-binding protein cabeza-like protein</fullName>
    </recommendedName>
</protein>
<dbReference type="EMBL" id="JAKEKT020000055">
    <property type="protein sequence ID" value="KAL1640021.1"/>
    <property type="molecule type" value="Genomic_DNA"/>
</dbReference>
<evidence type="ECO:0000313" key="3">
    <source>
        <dbReference type="Proteomes" id="UP001521184"/>
    </source>
</evidence>